<dbReference type="EMBL" id="MNYI01000023">
    <property type="protein sequence ID" value="OIP43234.1"/>
    <property type="molecule type" value="Genomic_DNA"/>
</dbReference>
<dbReference type="InterPro" id="IPR025420">
    <property type="entry name" value="DUF4143"/>
</dbReference>
<dbReference type="PANTHER" id="PTHR33295">
    <property type="entry name" value="ATPASE"/>
    <property type="match status" value="1"/>
</dbReference>
<dbReference type="Proteomes" id="UP000183085">
    <property type="component" value="Unassembled WGS sequence"/>
</dbReference>
<comment type="caution">
    <text evidence="3">The sequence shown here is derived from an EMBL/GenBank/DDBJ whole genome shotgun (WGS) entry which is preliminary data.</text>
</comment>
<reference evidence="3 4" key="1">
    <citation type="journal article" date="2016" name="Environ. Microbiol.">
        <title>Genomic resolution of a cold subsurface aquifer community provides metabolic insights for novel microbes adapted to high CO concentrations.</title>
        <authorList>
            <person name="Probst A.J."/>
            <person name="Castelle C.J."/>
            <person name="Singh A."/>
            <person name="Brown C.T."/>
            <person name="Anantharaman K."/>
            <person name="Sharon I."/>
            <person name="Hug L.A."/>
            <person name="Burstein D."/>
            <person name="Emerson J.B."/>
            <person name="Thomas B.C."/>
            <person name="Banfield J.F."/>
        </authorList>
    </citation>
    <scope>NUCLEOTIDE SEQUENCE [LARGE SCALE GENOMIC DNA]</scope>
    <source>
        <strain evidence="3">CG2_30_40_21</strain>
    </source>
</reference>
<name>A0A1J5EEK3_9BACT</name>
<dbReference type="Pfam" id="PF13173">
    <property type="entry name" value="AAA_14"/>
    <property type="match status" value="1"/>
</dbReference>
<dbReference type="AlphaFoldDB" id="A0A1J5EEK3"/>
<evidence type="ECO:0008006" key="5">
    <source>
        <dbReference type="Google" id="ProtNLM"/>
    </source>
</evidence>
<dbReference type="PANTHER" id="PTHR33295:SF18">
    <property type="entry name" value="AAA+ ATPASE DOMAIN-CONTAINING PROTEIN"/>
    <property type="match status" value="1"/>
</dbReference>
<dbReference type="InterPro" id="IPR041682">
    <property type="entry name" value="AAA_14"/>
</dbReference>
<gene>
    <name evidence="3" type="ORF">AUJ95_00900</name>
</gene>
<evidence type="ECO:0000259" key="2">
    <source>
        <dbReference type="Pfam" id="PF13635"/>
    </source>
</evidence>
<feature type="domain" description="AAA" evidence="1">
    <location>
        <begin position="49"/>
        <end position="189"/>
    </location>
</feature>
<protein>
    <recommendedName>
        <fullName evidence="5">AAA domain-containing protein</fullName>
    </recommendedName>
</protein>
<feature type="domain" description="DUF4143" evidence="2">
    <location>
        <begin position="280"/>
        <end position="437"/>
    </location>
</feature>
<evidence type="ECO:0000313" key="3">
    <source>
        <dbReference type="EMBL" id="OIP43234.1"/>
    </source>
</evidence>
<dbReference type="Pfam" id="PF13635">
    <property type="entry name" value="DUF4143"/>
    <property type="match status" value="1"/>
</dbReference>
<proteinExistence type="predicted"/>
<dbReference type="SUPFAM" id="SSF52540">
    <property type="entry name" value="P-loop containing nucleoside triphosphate hydrolases"/>
    <property type="match status" value="1"/>
</dbReference>
<evidence type="ECO:0000259" key="1">
    <source>
        <dbReference type="Pfam" id="PF13173"/>
    </source>
</evidence>
<sequence>MDNTNDKIRETLTNMNPWWENADALPVVPETRRHLVSQIQKRMQIGLAPVVMIRGSRQIGKTTSQLQVIKDILEKGIPPRHICRIQFDEISFIKHFDDPILSLAYWYEKEILKEKINLIANKKGACVYFFFDEIQNVDNWAPQLKHLVDINSCQAVVTGSSALRIEKGKDSLAGRITTLNVGLLSLTEIGILRKMKTPAPYMPDNGLEKLTKKEFWIGLGEYGLNHINYRDTVFKFFSQRGAYPIAHINPELEWGFIADQLNETIIQRVIQHDLRSGEKGRKRDVSLLEELFRLCCRYAGQNPLLTTLVRELQQTLNANIGPQKALNYLRFLSDTLLVNLIMPLEIRLKKKKSSPKFCIADHSLRASWLQENISLTGNNQNQAEDTIAGHLAESIVGAFLSTIHGLAVAYLPERNREPEVDFVITIGQHRIPIEIKYQNSVESKDTLGIKHFMNQPLNNASFGLVITKNDRNIMLEDNIMAIPLKSFLLMR</sequence>
<evidence type="ECO:0000313" key="4">
    <source>
        <dbReference type="Proteomes" id="UP000183085"/>
    </source>
</evidence>
<organism evidence="3 4">
    <name type="scientific">Candidatus Desantisbacteria bacterium CG2_30_40_21</name>
    <dbReference type="NCBI Taxonomy" id="1817895"/>
    <lineage>
        <taxon>Bacteria</taxon>
        <taxon>Candidatus Desantisiibacteriota</taxon>
    </lineage>
</organism>
<accession>A0A1J5EEK3</accession>
<dbReference type="InterPro" id="IPR027417">
    <property type="entry name" value="P-loop_NTPase"/>
</dbReference>